<accession>A0A7H0GT53</accession>
<dbReference type="SUPFAM" id="SSF52540">
    <property type="entry name" value="P-loop containing nucleoside triphosphate hydrolases"/>
    <property type="match status" value="1"/>
</dbReference>
<reference evidence="1 2" key="1">
    <citation type="submission" date="2020-08" db="EMBL/GenBank/DDBJ databases">
        <title>Genome sequence of Hymenobacter qilianensis JCM 19763T.</title>
        <authorList>
            <person name="Hyun D.-W."/>
            <person name="Bae J.-W."/>
        </authorList>
    </citation>
    <scope>NUCLEOTIDE SEQUENCE [LARGE SCALE GENOMIC DNA]</scope>
    <source>
        <strain evidence="1 2">JCM 19763</strain>
    </source>
</reference>
<proteinExistence type="predicted"/>
<evidence type="ECO:0000313" key="2">
    <source>
        <dbReference type="Proteomes" id="UP000516093"/>
    </source>
</evidence>
<name>A0A7H0GT53_9BACT</name>
<dbReference type="Proteomes" id="UP000516093">
    <property type="component" value="Chromosome"/>
</dbReference>
<protein>
    <submittedName>
        <fullName evidence="1">AAA-like domain-containing protein</fullName>
    </submittedName>
</protein>
<dbReference type="Pfam" id="PF14516">
    <property type="entry name" value="AAA_35"/>
    <property type="match status" value="1"/>
</dbReference>
<dbReference type="AlphaFoldDB" id="A0A7H0GT53"/>
<dbReference type="PANTHER" id="PTHR34301">
    <property type="entry name" value="DNA-BINDING PROTEIN-RELATED"/>
    <property type="match status" value="1"/>
</dbReference>
<sequence length="507" mass="56607">MSQFFTQGPVPISADTYVAREFEQETLAQLFSKNWVLLLGPRQHGKTSALLRIKLNIIEAGIKCAFVDLQKLPPLKSYTELVSWFATEISKELAYSTSSTESYDEVSVALERVVPDGKDPIVIIIDEASGISNDEWRNAFYGQIRAIASRRASSEDGGLPSRLVFAFSGTFRQEKLVDELNSPFNVCQLIETEDITEGQGIEIAEKVLGDKAIDIVNKAFDFVDGQPYLLQKIFATVAQSEETERDKQFEKIKLRFSNGDDPHVVNIFRKVINDEDLRLIVARMISTGQVAYEPANDNFKFLKVIGIAKQSGNKLVFRNKLYSEVASNSPQISESPGLIVSGAHLFELTESSFSFITDNNTREIVYNAHKGAVLAFNVGSYRLSLTGFGCALEGMLIDWLKQQSATDLATAVTNATSSRAGTDRVSFNPPHEIQTDPLTWRFVNLIKVSKFITKTGRVFEPQHALREWRNNIHPSVALRSYIPESDLEPEVIAANSLFEIARRCITS</sequence>
<dbReference type="EMBL" id="CP060784">
    <property type="protein sequence ID" value="QNP51469.1"/>
    <property type="molecule type" value="Genomic_DNA"/>
</dbReference>
<organism evidence="1 2">
    <name type="scientific">Hymenobacter qilianensis</name>
    <dbReference type="NCBI Taxonomy" id="1385715"/>
    <lineage>
        <taxon>Bacteria</taxon>
        <taxon>Pseudomonadati</taxon>
        <taxon>Bacteroidota</taxon>
        <taxon>Cytophagia</taxon>
        <taxon>Cytophagales</taxon>
        <taxon>Hymenobacteraceae</taxon>
        <taxon>Hymenobacter</taxon>
    </lineage>
</organism>
<keyword evidence="2" id="KW-1185">Reference proteome</keyword>
<dbReference type="RefSeq" id="WP_187731753.1">
    <property type="nucleotide sequence ID" value="NZ_BMFN01000003.1"/>
</dbReference>
<dbReference type="KEGG" id="hqi:H9L05_15780"/>
<evidence type="ECO:0000313" key="1">
    <source>
        <dbReference type="EMBL" id="QNP51469.1"/>
    </source>
</evidence>
<dbReference type="PANTHER" id="PTHR34301:SF8">
    <property type="entry name" value="ATPASE DOMAIN-CONTAINING PROTEIN"/>
    <property type="match status" value="1"/>
</dbReference>
<dbReference type="Gene3D" id="3.40.50.300">
    <property type="entry name" value="P-loop containing nucleotide triphosphate hydrolases"/>
    <property type="match status" value="1"/>
</dbReference>
<dbReference type="InterPro" id="IPR027417">
    <property type="entry name" value="P-loop_NTPase"/>
</dbReference>
<gene>
    <name evidence="1" type="ORF">H9L05_15780</name>
</gene>